<dbReference type="InterPro" id="IPR046036">
    <property type="entry name" value="DUF5994"/>
</dbReference>
<accession>A0ABP7CSK4</accession>
<dbReference type="Pfam" id="PF19457">
    <property type="entry name" value="DUF5994"/>
    <property type="match status" value="1"/>
</dbReference>
<keyword evidence="2" id="KW-1185">Reference proteome</keyword>
<protein>
    <recommendedName>
        <fullName evidence="3">N-acetyltransferase domain-containing protein</fullName>
    </recommendedName>
</protein>
<dbReference type="EMBL" id="BAAAZP010000140">
    <property type="protein sequence ID" value="GAA3693881.1"/>
    <property type="molecule type" value="Genomic_DNA"/>
</dbReference>
<sequence>MPNRDPSVTPITLRPARVSLEPTLTRDGALDGAWWPHSSDLHHELPVLVRFLEHRLGPILRVRLDTAAWYDVPAHLLVDGRFVRVSGFSATPNTIRVIRGSQDGFMLLVIPPHTAGPIASAAMSTAARTGNSLSANEILAPFDLLAHPSVSGMRMRRYQDSDREAVLALVDADRLPGQPSCTSHMLDQAMTGTSLPGPGPGPCDDIEHPRTDVLVNPYGHVAGAVSYATHRDRRAGQILWLHGHEMLDVVAALVRHALHRLGGGAPVHAFATALAPGLGLAGLPTGRRPVTRKVLENAGFVARDSWRYLRRTTPSDPRAPGCPMVEVVASTAPPGWWLKARDDDASAELVAQEPNDGLGVLWWFGAAAGHADEELERALLFQADALLREHAASETVLYAAGDPEPSWELFEAAGFAKIDHLVSFTRLYASAD</sequence>
<dbReference type="Proteomes" id="UP001500902">
    <property type="component" value="Unassembled WGS sequence"/>
</dbReference>
<proteinExistence type="predicted"/>
<comment type="caution">
    <text evidence="1">The sequence shown here is derived from an EMBL/GenBank/DDBJ whole genome shotgun (WGS) entry which is preliminary data.</text>
</comment>
<reference evidence="2" key="1">
    <citation type="journal article" date="2019" name="Int. J. Syst. Evol. Microbiol.">
        <title>The Global Catalogue of Microorganisms (GCM) 10K type strain sequencing project: providing services to taxonomists for standard genome sequencing and annotation.</title>
        <authorList>
            <consortium name="The Broad Institute Genomics Platform"/>
            <consortium name="The Broad Institute Genome Sequencing Center for Infectious Disease"/>
            <person name="Wu L."/>
            <person name="Ma J."/>
        </authorList>
    </citation>
    <scope>NUCLEOTIDE SEQUENCE [LARGE SCALE GENOMIC DNA]</scope>
    <source>
        <strain evidence="2">JCM 16904</strain>
    </source>
</reference>
<evidence type="ECO:0000313" key="2">
    <source>
        <dbReference type="Proteomes" id="UP001500902"/>
    </source>
</evidence>
<gene>
    <name evidence="1" type="ORF">GCM10022224_069230</name>
</gene>
<evidence type="ECO:0008006" key="3">
    <source>
        <dbReference type="Google" id="ProtNLM"/>
    </source>
</evidence>
<name>A0ABP7CSK4_9ACTN</name>
<evidence type="ECO:0000313" key="1">
    <source>
        <dbReference type="EMBL" id="GAA3693881.1"/>
    </source>
</evidence>
<organism evidence="1 2">
    <name type="scientific">Nonomuraea antimicrobica</name>
    <dbReference type="NCBI Taxonomy" id="561173"/>
    <lineage>
        <taxon>Bacteria</taxon>
        <taxon>Bacillati</taxon>
        <taxon>Actinomycetota</taxon>
        <taxon>Actinomycetes</taxon>
        <taxon>Streptosporangiales</taxon>
        <taxon>Streptosporangiaceae</taxon>
        <taxon>Nonomuraea</taxon>
    </lineage>
</organism>